<feature type="transmembrane region" description="Helical" evidence="6">
    <location>
        <begin position="264"/>
        <end position="283"/>
    </location>
</feature>
<dbReference type="InterPro" id="IPR052337">
    <property type="entry name" value="SAT4-like"/>
</dbReference>
<evidence type="ECO:0000313" key="9">
    <source>
        <dbReference type="Proteomes" id="UP000664534"/>
    </source>
</evidence>
<feature type="domain" description="Rhodopsin" evidence="7">
    <location>
        <begin position="58"/>
        <end position="251"/>
    </location>
</feature>
<comment type="caution">
    <text evidence="8">The sequence shown here is derived from an EMBL/GenBank/DDBJ whole genome shotgun (WGS) entry which is preliminary data.</text>
</comment>
<protein>
    <recommendedName>
        <fullName evidence="7">Rhodopsin domain-containing protein</fullName>
    </recommendedName>
</protein>
<keyword evidence="4 6" id="KW-0472">Membrane</keyword>
<evidence type="ECO:0000256" key="4">
    <source>
        <dbReference type="ARBA" id="ARBA00023136"/>
    </source>
</evidence>
<evidence type="ECO:0000259" key="7">
    <source>
        <dbReference type="Pfam" id="PF20684"/>
    </source>
</evidence>
<dbReference type="PANTHER" id="PTHR33048:SF47">
    <property type="entry name" value="INTEGRAL MEMBRANE PROTEIN-RELATED"/>
    <property type="match status" value="1"/>
</dbReference>
<feature type="transmembrane region" description="Helical" evidence="6">
    <location>
        <begin position="209"/>
        <end position="228"/>
    </location>
</feature>
<keyword evidence="9" id="KW-1185">Reference proteome</keyword>
<evidence type="ECO:0000313" key="8">
    <source>
        <dbReference type="EMBL" id="CAF9942423.1"/>
    </source>
</evidence>
<feature type="transmembrane region" description="Helical" evidence="6">
    <location>
        <begin position="40"/>
        <end position="62"/>
    </location>
</feature>
<feature type="transmembrane region" description="Helical" evidence="6">
    <location>
        <begin position="119"/>
        <end position="143"/>
    </location>
</feature>
<keyword evidence="2 6" id="KW-0812">Transmembrane</keyword>
<name>A0A8H3PJH7_9LECA</name>
<accession>A0A8H3PJH7</accession>
<dbReference type="Pfam" id="PF20684">
    <property type="entry name" value="Fung_rhodopsin"/>
    <property type="match status" value="1"/>
</dbReference>
<dbReference type="InterPro" id="IPR049326">
    <property type="entry name" value="Rhodopsin_dom_fungi"/>
</dbReference>
<evidence type="ECO:0000256" key="5">
    <source>
        <dbReference type="ARBA" id="ARBA00038359"/>
    </source>
</evidence>
<evidence type="ECO:0000256" key="2">
    <source>
        <dbReference type="ARBA" id="ARBA00022692"/>
    </source>
</evidence>
<comment type="subcellular location">
    <subcellularLocation>
        <location evidence="1">Membrane</location>
        <topology evidence="1">Multi-pass membrane protein</topology>
    </subcellularLocation>
</comment>
<gene>
    <name evidence="8" type="ORF">IMSHALPRED_003673</name>
</gene>
<sequence>MGVKANEPLIKPVPFHTRLDTAAQSTKPYTHRMEKDRGPILTSNVLAFGITTFFVFALRISYRLYTKKTSASDWVLAVALLSSLAQDAFNAICVTQWGYGHREQDLPAHIRNSTEPVKLLWLNQIFFKLTTMLFKLSICFIYYNIFQRANSRLIRATRAVTYCLTLLIIGYYVPAFFVSIFQCKPVSKSWRSKEAGSCIDLNTFRFCTAAANMITSALVIITPLPALYKMRDTRPEVTELIGLILLGANITPLTIAIVEMDVGIIAASLIVMRPCFEAIYNAVLKGCGTSSARNNKLLRDKGIVRTTDFELESQSASTREVVPKDLI</sequence>
<dbReference type="EMBL" id="CAJPDT010000185">
    <property type="protein sequence ID" value="CAF9942423.1"/>
    <property type="molecule type" value="Genomic_DNA"/>
</dbReference>
<keyword evidence="3 6" id="KW-1133">Transmembrane helix</keyword>
<evidence type="ECO:0000256" key="3">
    <source>
        <dbReference type="ARBA" id="ARBA00022989"/>
    </source>
</evidence>
<evidence type="ECO:0000256" key="1">
    <source>
        <dbReference type="ARBA" id="ARBA00004141"/>
    </source>
</evidence>
<dbReference type="PANTHER" id="PTHR33048">
    <property type="entry name" value="PTH11-LIKE INTEGRAL MEMBRANE PROTEIN (AFU_ORTHOLOGUE AFUA_5G11245)"/>
    <property type="match status" value="1"/>
</dbReference>
<organism evidence="8 9">
    <name type="scientific">Imshaugia aleurites</name>
    <dbReference type="NCBI Taxonomy" id="172621"/>
    <lineage>
        <taxon>Eukaryota</taxon>
        <taxon>Fungi</taxon>
        <taxon>Dikarya</taxon>
        <taxon>Ascomycota</taxon>
        <taxon>Pezizomycotina</taxon>
        <taxon>Lecanoromycetes</taxon>
        <taxon>OSLEUM clade</taxon>
        <taxon>Lecanoromycetidae</taxon>
        <taxon>Lecanorales</taxon>
        <taxon>Lecanorineae</taxon>
        <taxon>Parmeliaceae</taxon>
        <taxon>Imshaugia</taxon>
    </lineage>
</organism>
<dbReference type="OrthoDB" id="3648173at2759"/>
<dbReference type="AlphaFoldDB" id="A0A8H3PJH7"/>
<reference evidence="8" key="1">
    <citation type="submission" date="2021-03" db="EMBL/GenBank/DDBJ databases">
        <authorList>
            <person name="Tagirdzhanova G."/>
        </authorList>
    </citation>
    <scope>NUCLEOTIDE SEQUENCE</scope>
</reference>
<feature type="transmembrane region" description="Helical" evidence="6">
    <location>
        <begin position="159"/>
        <end position="181"/>
    </location>
</feature>
<proteinExistence type="inferred from homology"/>
<evidence type="ECO:0000256" key="6">
    <source>
        <dbReference type="SAM" id="Phobius"/>
    </source>
</evidence>
<comment type="similarity">
    <text evidence="5">Belongs to the SAT4 family.</text>
</comment>
<dbReference type="Proteomes" id="UP000664534">
    <property type="component" value="Unassembled WGS sequence"/>
</dbReference>
<dbReference type="GO" id="GO:0016020">
    <property type="term" value="C:membrane"/>
    <property type="evidence" value="ECO:0007669"/>
    <property type="project" value="UniProtKB-SubCell"/>
</dbReference>
<feature type="transmembrane region" description="Helical" evidence="6">
    <location>
        <begin position="240"/>
        <end position="258"/>
    </location>
</feature>